<dbReference type="Gene3D" id="1.20.1280.50">
    <property type="match status" value="1"/>
</dbReference>
<dbReference type="AlphaFoldDB" id="A0A9P7FSS2"/>
<gene>
    <name evidence="2" type="ORF">H0H81_002683</name>
</gene>
<evidence type="ECO:0000313" key="2">
    <source>
        <dbReference type="EMBL" id="KAG5637922.1"/>
    </source>
</evidence>
<organism evidence="2 3">
    <name type="scientific">Sphagnurus paluster</name>
    <dbReference type="NCBI Taxonomy" id="117069"/>
    <lineage>
        <taxon>Eukaryota</taxon>
        <taxon>Fungi</taxon>
        <taxon>Dikarya</taxon>
        <taxon>Basidiomycota</taxon>
        <taxon>Agaricomycotina</taxon>
        <taxon>Agaricomycetes</taxon>
        <taxon>Agaricomycetidae</taxon>
        <taxon>Agaricales</taxon>
        <taxon>Tricholomatineae</taxon>
        <taxon>Lyophyllaceae</taxon>
        <taxon>Sphagnurus</taxon>
    </lineage>
</organism>
<dbReference type="OrthoDB" id="3058045at2759"/>
<sequence length="474" mass="54394">MARSTIMTMNIHDIPPEIMEEIFELYCNSCTLLPRWLDPLIISAVCRRWRLIALGCSRLWRRVDVAYPRPAKEFLTRSAPGTIDIVTDTHPNIRIRGSDLLPHVDRIRSFEVTWILFGELTLLFHGLTEFKSLTRLSLKKAYSGGKNGILHLPPLTHLRKLELQGTVIRWDSLPRSLKSLTLHELENYYITPTLPQLWAVLQSLPQLEQLSLDLRSYSYLPQHIEMSAASALPHLRELFIRAGGYLMHEILSHISIPSMTHIDTVLLSGVRELQSIHPLTQNPNHSLNPALTTLQLTKNIARLFPHSAKPWSDLTNAIYPDRMSINVPFQFRSAVEDFGFDLLHSFFFDNAHFTTLEIEANMLQHMSIDRLADAFRHFTNVTTLRVDRNNIYALCRSLSPGPIECVLPRLEILSLRPSWVINHNGMTRLLELVHARREAGFPLEGIEMKPNLKRGLKGGLEEFRKVLSRVVEFP</sequence>
<dbReference type="InterPro" id="IPR001810">
    <property type="entry name" value="F-box_dom"/>
</dbReference>
<comment type="caution">
    <text evidence="2">The sequence shown here is derived from an EMBL/GenBank/DDBJ whole genome shotgun (WGS) entry which is preliminary data.</text>
</comment>
<keyword evidence="3" id="KW-1185">Reference proteome</keyword>
<dbReference type="Gene3D" id="3.80.10.10">
    <property type="entry name" value="Ribonuclease Inhibitor"/>
    <property type="match status" value="2"/>
</dbReference>
<dbReference type="Proteomes" id="UP000717328">
    <property type="component" value="Unassembled WGS sequence"/>
</dbReference>
<feature type="domain" description="F-box" evidence="1">
    <location>
        <begin position="8"/>
        <end position="63"/>
    </location>
</feature>
<dbReference type="Pfam" id="PF12937">
    <property type="entry name" value="F-box-like"/>
    <property type="match status" value="1"/>
</dbReference>
<proteinExistence type="predicted"/>
<accession>A0A9P7FSS2</accession>
<evidence type="ECO:0000313" key="3">
    <source>
        <dbReference type="Proteomes" id="UP000717328"/>
    </source>
</evidence>
<reference evidence="2" key="2">
    <citation type="submission" date="2021-10" db="EMBL/GenBank/DDBJ databases">
        <title>Phylogenomics reveals ancestral predisposition of the termite-cultivated fungus Termitomyces towards a domesticated lifestyle.</title>
        <authorList>
            <person name="Auxier B."/>
            <person name="Grum-Grzhimaylo A."/>
            <person name="Cardenas M.E."/>
            <person name="Lodge J.D."/>
            <person name="Laessoe T."/>
            <person name="Pedersen O."/>
            <person name="Smith M.E."/>
            <person name="Kuyper T.W."/>
            <person name="Franco-Molano E.A."/>
            <person name="Baroni T.J."/>
            <person name="Aanen D.K."/>
        </authorList>
    </citation>
    <scope>NUCLEOTIDE SEQUENCE</scope>
    <source>
        <strain evidence="2">D49</strain>
    </source>
</reference>
<reference evidence="2" key="1">
    <citation type="submission" date="2021-02" db="EMBL/GenBank/DDBJ databases">
        <authorList>
            <person name="Nieuwenhuis M."/>
            <person name="Van De Peppel L.J.J."/>
        </authorList>
    </citation>
    <scope>NUCLEOTIDE SEQUENCE</scope>
    <source>
        <strain evidence="2">D49</strain>
    </source>
</reference>
<dbReference type="PROSITE" id="PS50181">
    <property type="entry name" value="FBOX"/>
    <property type="match status" value="1"/>
</dbReference>
<dbReference type="SUPFAM" id="SSF52047">
    <property type="entry name" value="RNI-like"/>
    <property type="match status" value="1"/>
</dbReference>
<dbReference type="EMBL" id="JABCKI010005794">
    <property type="protein sequence ID" value="KAG5637922.1"/>
    <property type="molecule type" value="Genomic_DNA"/>
</dbReference>
<name>A0A9P7FSS2_9AGAR</name>
<protein>
    <recommendedName>
        <fullName evidence="1">F-box domain-containing protein</fullName>
    </recommendedName>
</protein>
<dbReference type="InterPro" id="IPR032675">
    <property type="entry name" value="LRR_dom_sf"/>
</dbReference>
<evidence type="ECO:0000259" key="1">
    <source>
        <dbReference type="PROSITE" id="PS50181"/>
    </source>
</evidence>